<name>A0A1H6M2Z3_9GAMM</name>
<evidence type="ECO:0000313" key="2">
    <source>
        <dbReference type="Proteomes" id="UP000198988"/>
    </source>
</evidence>
<gene>
    <name evidence="1" type="ORF">BAZSYMA_ACONTIG00636_7</name>
</gene>
<reference evidence="2" key="1">
    <citation type="submission" date="2016-06" db="EMBL/GenBank/DDBJ databases">
        <authorList>
            <person name="Petersen J."/>
            <person name="Sayavedra L."/>
        </authorList>
    </citation>
    <scope>NUCLEOTIDE SEQUENCE [LARGE SCALE GENOMIC DNA]</scope>
    <source>
        <strain evidence="2">BazSymA</strain>
    </source>
</reference>
<dbReference type="AlphaFoldDB" id="A0A1H6M2Z3"/>
<sequence>MLLQYCANAFAIGVSNFNSSLFNEFNHDIGIIIERLTFDLIVITAKRKFE</sequence>
<evidence type="ECO:0000313" key="1">
    <source>
        <dbReference type="EMBL" id="SEH95619.1"/>
    </source>
</evidence>
<accession>A0A1H6M2Z3</accession>
<dbReference type="Proteomes" id="UP000198988">
    <property type="component" value="Unassembled WGS sequence"/>
</dbReference>
<proteinExistence type="predicted"/>
<dbReference type="EMBL" id="CDSC02000363">
    <property type="protein sequence ID" value="SEH95619.1"/>
    <property type="molecule type" value="Genomic_DNA"/>
</dbReference>
<protein>
    <submittedName>
        <fullName evidence="1">Uncharacterized protein</fullName>
    </submittedName>
</protein>
<organism evidence="1 2">
    <name type="scientific">Bathymodiolus azoricus thioautotrophic gill symbiont</name>
    <dbReference type="NCBI Taxonomy" id="235205"/>
    <lineage>
        <taxon>Bacteria</taxon>
        <taxon>Pseudomonadati</taxon>
        <taxon>Pseudomonadota</taxon>
        <taxon>Gammaproteobacteria</taxon>
        <taxon>sulfur-oxidizing symbionts</taxon>
    </lineage>
</organism>